<dbReference type="Proteomes" id="UP000198415">
    <property type="component" value="Unassembled WGS sequence"/>
</dbReference>
<evidence type="ECO:0000256" key="1">
    <source>
        <dbReference type="SAM" id="MobiDB-lite"/>
    </source>
</evidence>
<name>A0A239GU22_9ACTN</name>
<evidence type="ECO:0000313" key="2">
    <source>
        <dbReference type="EMBL" id="SNS72342.1"/>
    </source>
</evidence>
<feature type="region of interest" description="Disordered" evidence="1">
    <location>
        <begin position="1"/>
        <end position="23"/>
    </location>
</feature>
<dbReference type="AlphaFoldDB" id="A0A239GU22"/>
<proteinExistence type="predicted"/>
<keyword evidence="3" id="KW-1185">Reference proteome</keyword>
<reference evidence="2 3" key="1">
    <citation type="submission" date="2017-06" db="EMBL/GenBank/DDBJ databases">
        <authorList>
            <person name="Kim H.J."/>
            <person name="Triplett B.A."/>
        </authorList>
    </citation>
    <scope>NUCLEOTIDE SEQUENCE [LARGE SCALE GENOMIC DNA]</scope>
    <source>
        <strain evidence="2 3">DSM 43151</strain>
    </source>
</reference>
<dbReference type="Pfam" id="PF20199">
    <property type="entry name" value="RepSA"/>
    <property type="match status" value="2"/>
</dbReference>
<protein>
    <recommendedName>
        <fullName evidence="4">Plasmid replication initiator protein</fullName>
    </recommendedName>
</protein>
<dbReference type="InterPro" id="IPR046828">
    <property type="entry name" value="RepSA"/>
</dbReference>
<gene>
    <name evidence="2" type="ORF">SAMN06264365_12258</name>
</gene>
<evidence type="ECO:0000313" key="3">
    <source>
        <dbReference type="Proteomes" id="UP000198415"/>
    </source>
</evidence>
<sequence length="645" mass="70405">MSSTLDLAPREQSARGTGSNIEPAWTAPAAASSAAGQALARATQPDYFEWLSHVQAASGCTRPVRLSGSLDTFDRAGTLLDSRHTDQLPDAAIYKACGTRLASVCPSCARTYQRDAFQILRSFLVGGKGIPATVAKHPAVFPTFTAPSFGTVHTRVVRKHTCTNRKRCDCRPEPCHARRDTGLCEHGHPAVCWTRHTADDPALGRPLCLDCYDHDHHVVWNLFSTELWHRTKQAADRYLAQLCKARGLPPVAKSTPSGKIRKVPAAQLTHGKAAEMQRRAVVHFHALVRLDGVHPDDPDAVLIPPPGVDVDDIIAAFQHAVRTISFTTPAHPDRPQGWQIRWGDPDKGFDIQPLTLAGDGSITDDMVSEQVASQKAGYLAKYTTKSTEATGFSSTRITDDTIGQYDPDGDHISRLVAACWNLGRPTSPTPITGHLLDVLIKRVSDKAASIADVLGILSALAATYVRQKLIDRPRRAPQSGERRQPFDTPWDCRDCGANTRYTVCPCCVADRQASLDTKPASNGTATNPYTRLRRWAHRFGFAGHFLTKTRRRVVRFGTLRDTRIAFRRTEQQTDADPGTVRAVDHPDETTLIVGTLSFAGVGWHNNGDALLANTAAAMARARHETGREELAYEAGFAVLPALQAA</sequence>
<accession>A0A239GU22</accession>
<dbReference type="EMBL" id="FZNR01000022">
    <property type="protein sequence ID" value="SNS72342.1"/>
    <property type="molecule type" value="Genomic_DNA"/>
</dbReference>
<organism evidence="2 3">
    <name type="scientific">Actinoplanes regularis</name>
    <dbReference type="NCBI Taxonomy" id="52697"/>
    <lineage>
        <taxon>Bacteria</taxon>
        <taxon>Bacillati</taxon>
        <taxon>Actinomycetota</taxon>
        <taxon>Actinomycetes</taxon>
        <taxon>Micromonosporales</taxon>
        <taxon>Micromonosporaceae</taxon>
        <taxon>Actinoplanes</taxon>
    </lineage>
</organism>
<dbReference type="RefSeq" id="WP_239138770.1">
    <property type="nucleotide sequence ID" value="NZ_BOMU01000100.1"/>
</dbReference>
<evidence type="ECO:0008006" key="4">
    <source>
        <dbReference type="Google" id="ProtNLM"/>
    </source>
</evidence>